<dbReference type="Proteomes" id="UP000652760">
    <property type="component" value="Unassembled WGS sequence"/>
</dbReference>
<sequence>MADIMLTESAASADTAPPLPIPDKFRDPKTGALRVEALLKSYLELERRLSSQGQSRSAPSDPEAAFETDPSPTPSSPTTPKAEPFDPATLDPAQLRRLLGAPETPDGYSIACDHGLFQPDPQVNGRLFEAGYTPTQAQLLYDLAAERMIPLMQTLAAEFQAEREVERLVARFGGEERWSEVSRQLLAWAGKTLPSAAVEGLATTYEGVMALYAMMTGSEPTALSVTVDRPAAGEGEGELRTLMRDPRYWRERDPAVIARVTQGFQRLYPGQG</sequence>
<dbReference type="EMBL" id="JAENHM010000021">
    <property type="protein sequence ID" value="MBK1836970.1"/>
    <property type="molecule type" value="Genomic_DNA"/>
</dbReference>
<evidence type="ECO:0000313" key="2">
    <source>
        <dbReference type="EMBL" id="MBK1836970.1"/>
    </source>
</evidence>
<dbReference type="Pfam" id="PF05396">
    <property type="entry name" value="Phage_T7_Capsid"/>
    <property type="match status" value="1"/>
</dbReference>
<feature type="region of interest" description="Disordered" evidence="1">
    <location>
        <begin position="48"/>
        <end position="88"/>
    </location>
</feature>
<dbReference type="InterPro" id="IPR008768">
    <property type="entry name" value="Gp9-like"/>
</dbReference>
<proteinExistence type="predicted"/>
<feature type="region of interest" description="Disordered" evidence="1">
    <location>
        <begin position="1"/>
        <end position="28"/>
    </location>
</feature>
<keyword evidence="3" id="KW-1185">Reference proteome</keyword>
<gene>
    <name evidence="2" type="ORF">JHL17_06055</name>
</gene>
<protein>
    <submittedName>
        <fullName evidence="2">Uncharacterized protein</fullName>
    </submittedName>
</protein>
<organism evidence="2 3">
    <name type="scientific">Azospirillum endophyticum</name>
    <dbReference type="NCBI Taxonomy" id="2800326"/>
    <lineage>
        <taxon>Bacteria</taxon>
        <taxon>Pseudomonadati</taxon>
        <taxon>Pseudomonadota</taxon>
        <taxon>Alphaproteobacteria</taxon>
        <taxon>Rhodospirillales</taxon>
        <taxon>Azospirillaceae</taxon>
        <taxon>Azospirillum</taxon>
    </lineage>
</organism>
<evidence type="ECO:0000313" key="3">
    <source>
        <dbReference type="Proteomes" id="UP000652760"/>
    </source>
</evidence>
<evidence type="ECO:0000256" key="1">
    <source>
        <dbReference type="SAM" id="MobiDB-lite"/>
    </source>
</evidence>
<dbReference type="RefSeq" id="WP_200191188.1">
    <property type="nucleotide sequence ID" value="NZ_JAENHM010000021.1"/>
</dbReference>
<accession>A0ABS1F0M7</accession>
<name>A0ABS1F0M7_9PROT</name>
<reference evidence="3" key="1">
    <citation type="submission" date="2021-01" db="EMBL/GenBank/DDBJ databases">
        <title>Genome public.</title>
        <authorList>
            <person name="Liu C."/>
            <person name="Sun Q."/>
        </authorList>
    </citation>
    <scope>NUCLEOTIDE SEQUENCE [LARGE SCALE GENOMIC DNA]</scope>
    <source>
        <strain evidence="3">YIM B02556</strain>
    </source>
</reference>
<comment type="caution">
    <text evidence="2">The sequence shown here is derived from an EMBL/GenBank/DDBJ whole genome shotgun (WGS) entry which is preliminary data.</text>
</comment>